<dbReference type="Proteomes" id="UP000030665">
    <property type="component" value="Unassembled WGS sequence"/>
</dbReference>
<feature type="active site" description="Charge relay system" evidence="8">
    <location>
        <position position="849"/>
    </location>
</feature>
<feature type="active site" description="Charge relay system" evidence="8">
    <location>
        <position position="958"/>
    </location>
</feature>
<organism evidence="11 12">
    <name type="scientific">Trichuris trichiura</name>
    <name type="common">Whipworm</name>
    <name type="synonym">Trichocephalus trichiurus</name>
    <dbReference type="NCBI Taxonomy" id="36087"/>
    <lineage>
        <taxon>Eukaryota</taxon>
        <taxon>Metazoa</taxon>
        <taxon>Ecdysozoa</taxon>
        <taxon>Nematoda</taxon>
        <taxon>Enoplea</taxon>
        <taxon>Dorylaimia</taxon>
        <taxon>Trichinellida</taxon>
        <taxon>Trichuridae</taxon>
        <taxon>Trichuris</taxon>
    </lineage>
</organism>
<dbReference type="PANTHER" id="PTHR43918">
    <property type="entry name" value="ACETYLCHOLINESTERASE"/>
    <property type="match status" value="1"/>
</dbReference>
<reference evidence="11" key="1">
    <citation type="submission" date="2014-01" db="EMBL/GenBank/DDBJ databases">
        <authorList>
            <person name="Aslett M."/>
        </authorList>
    </citation>
    <scope>NUCLEOTIDE SEQUENCE</scope>
</reference>
<evidence type="ECO:0000256" key="2">
    <source>
        <dbReference type="ARBA" id="ARBA00013276"/>
    </source>
</evidence>
<dbReference type="SUPFAM" id="SSF53474">
    <property type="entry name" value="alpha/beta-Hydrolases"/>
    <property type="match status" value="2"/>
</dbReference>
<proteinExistence type="inferred from homology"/>
<evidence type="ECO:0000256" key="3">
    <source>
        <dbReference type="ARBA" id="ARBA00022487"/>
    </source>
</evidence>
<evidence type="ECO:0000256" key="8">
    <source>
        <dbReference type="PIRSR" id="PIRSR600997-1"/>
    </source>
</evidence>
<evidence type="ECO:0000256" key="9">
    <source>
        <dbReference type="SAM" id="MobiDB-lite"/>
    </source>
</evidence>
<evidence type="ECO:0000259" key="10">
    <source>
        <dbReference type="Pfam" id="PF00135"/>
    </source>
</evidence>
<keyword evidence="4" id="KW-0378">Hydrolase</keyword>
<keyword evidence="6" id="KW-1015">Disulfide bond</keyword>
<dbReference type="PRINTS" id="PR00878">
    <property type="entry name" value="CHOLNESTRASE"/>
</dbReference>
<comment type="similarity">
    <text evidence="1">Belongs to the type-B carboxylesterase/lipase family.</text>
</comment>
<evidence type="ECO:0000256" key="6">
    <source>
        <dbReference type="ARBA" id="ARBA00023157"/>
    </source>
</evidence>
<dbReference type="InterPro" id="IPR000997">
    <property type="entry name" value="Cholinesterase"/>
</dbReference>
<dbReference type="STRING" id="36087.A0A077Z8B4"/>
<evidence type="ECO:0000256" key="7">
    <source>
        <dbReference type="ARBA" id="ARBA00048484"/>
    </source>
</evidence>
<feature type="domain" description="Carboxylesterase type B" evidence="10">
    <location>
        <begin position="999"/>
        <end position="1454"/>
    </location>
</feature>
<evidence type="ECO:0000256" key="4">
    <source>
        <dbReference type="ARBA" id="ARBA00022801"/>
    </source>
</evidence>
<feature type="region of interest" description="Disordered" evidence="9">
    <location>
        <begin position="1"/>
        <end position="22"/>
    </location>
</feature>
<keyword evidence="5" id="KW-0531">Neurotransmitter degradation</keyword>
<feature type="compositionally biased region" description="Polar residues" evidence="9">
    <location>
        <begin position="430"/>
        <end position="456"/>
    </location>
</feature>
<evidence type="ECO:0000256" key="1">
    <source>
        <dbReference type="ARBA" id="ARBA00005964"/>
    </source>
</evidence>
<dbReference type="InterPro" id="IPR019826">
    <property type="entry name" value="Carboxylesterase_B_AS"/>
</dbReference>
<gene>
    <name evidence="11" type="ORF">TTRE_0000414701</name>
</gene>
<dbReference type="PROSITE" id="PS00122">
    <property type="entry name" value="CARBOXYLESTERASE_B_1"/>
    <property type="match status" value="2"/>
</dbReference>
<accession>A0A077Z8B4</accession>
<comment type="catalytic activity">
    <reaction evidence="7">
        <text>acetylcholine + H2O = choline + acetate + H(+)</text>
        <dbReference type="Rhea" id="RHEA:17561"/>
        <dbReference type="ChEBI" id="CHEBI:15354"/>
        <dbReference type="ChEBI" id="CHEBI:15355"/>
        <dbReference type="ChEBI" id="CHEBI:15377"/>
        <dbReference type="ChEBI" id="CHEBI:15378"/>
        <dbReference type="ChEBI" id="CHEBI:30089"/>
        <dbReference type="EC" id="3.1.1.7"/>
    </reaction>
</comment>
<dbReference type="PROSITE" id="PS00941">
    <property type="entry name" value="CARBOXYLESTERASE_B_2"/>
    <property type="match status" value="1"/>
</dbReference>
<protein>
    <recommendedName>
        <fullName evidence="2">acetylcholinesterase</fullName>
        <ecNumber evidence="2">3.1.1.7</ecNumber>
    </recommendedName>
</protein>
<feature type="active site" description="Acyl-ester intermediate" evidence="8">
    <location>
        <position position="723"/>
    </location>
</feature>
<dbReference type="PANTHER" id="PTHR43918:SF4">
    <property type="entry name" value="CARBOXYLIC ESTER HYDROLASE"/>
    <property type="match status" value="1"/>
</dbReference>
<keyword evidence="12" id="KW-1185">Reference proteome</keyword>
<reference evidence="11" key="2">
    <citation type="submission" date="2014-03" db="EMBL/GenBank/DDBJ databases">
        <title>The whipworm genome and dual-species transcriptomics of an intimate host-pathogen interaction.</title>
        <authorList>
            <person name="Foth B.J."/>
            <person name="Tsai I.J."/>
            <person name="Reid A.J."/>
            <person name="Bancroft A.J."/>
            <person name="Nichol S."/>
            <person name="Tracey A."/>
            <person name="Holroyd N."/>
            <person name="Cotton J.A."/>
            <person name="Stanley E.J."/>
            <person name="Zarowiecki M."/>
            <person name="Liu J.Z."/>
            <person name="Huckvale T."/>
            <person name="Cooper P.J."/>
            <person name="Grencis R.K."/>
            <person name="Berriman M."/>
        </authorList>
    </citation>
    <scope>NUCLEOTIDE SEQUENCE [LARGE SCALE GENOMIC DNA]</scope>
</reference>
<dbReference type="Gene3D" id="3.40.50.1820">
    <property type="entry name" value="alpha/beta hydrolase"/>
    <property type="match status" value="2"/>
</dbReference>
<dbReference type="InterPro" id="IPR050654">
    <property type="entry name" value="AChE-related_enzymes"/>
</dbReference>
<keyword evidence="3" id="KW-0719">Serine esterase</keyword>
<dbReference type="InterPro" id="IPR029058">
    <property type="entry name" value="AB_hydrolase_fold"/>
</dbReference>
<evidence type="ECO:0000313" key="11">
    <source>
        <dbReference type="EMBL" id="CDW55873.1"/>
    </source>
</evidence>
<dbReference type="Pfam" id="PF00135">
    <property type="entry name" value="COesterase"/>
    <property type="match status" value="2"/>
</dbReference>
<dbReference type="EC" id="3.1.1.7" evidence="2"/>
<evidence type="ECO:0000313" key="12">
    <source>
        <dbReference type="Proteomes" id="UP000030665"/>
    </source>
</evidence>
<feature type="domain" description="Carboxylesterase type B" evidence="10">
    <location>
        <begin position="531"/>
        <end position="998"/>
    </location>
</feature>
<dbReference type="InterPro" id="IPR002018">
    <property type="entry name" value="CarbesteraseB"/>
</dbReference>
<sequence>MAVFTAGGATGDKITKSNGEPPLLFQMDAEDPRMVEIFWNQRHRLKKIKEISTREIYYHNTSDPAAPLVEEYGRWQPLLVDEEDTKKVSRFVLLRHELCREKEFKVLWYGPLDTLHEAELVRLGPSPQVWQHKFSISVKDLNFDADSGMVTGKLAYSPPVETDMETVSVFPTIQSSSCEVVFHEWILEPQVDPKTGEFSFSADYLKHRCTLRVYLNKRVYEHGDSCLQLYRTDIDHSQPLDISCESVKGLSCPMKHSVAGECNMDCLPTVETTTQKGGRENAFKPYVTVSWSFSNNNRQPIKKQTIKTAEVDYAWNNHPVAEFNVTTSTIERTSSSIDLYPFAKIKGSFYEFQVCAMFDDCKEEPDWSRVPKLPIMVTDLLIRDNLLGFDDDEETTQEITTPSSTIRTTTPFVFTTTSYGSTDVTESKTSEAVQAKRTSYPSTTTMRPTSKSSMNNVARKPTVPQGMNDSALTHSVSVVLIGLLEATEEKPLSLCQLWGPLSQEFVKVQSVPIQDIFDSLGITGSPEGGSIVVNTTSGWYKGKIIEMGNQRVYAFLNVTYGQPPIGGNRFRPPQPAPYSNGIIQANRLAQACYQLMDKTYPGFEGTEMWNPEDGMTESCLTLNIWTPANAHNAPVLVWIFGGGFASGSPSLYLYNGSTLAALYGTVVVNINYRLNIFGFFYLNDRDAPPNVGLLDQRMALQWIQENIAGFGGDPSQVTIMGESSGGASVMAHLHAVDSWPLFKYAIVQSGSMNLPWASVKKTDLLKHSVMVAHQLGCDGSESRMLDCLREQPPAKILGETEKTRSSTFLQFYFVPVVDDELFFGKKGYENFLHSLTKNTSVLLGYNEDEGSFWLPTWLTQFFNITAEQTATPLEMTELVNLTFSFLTEEQQSLAINHYKYKTSDVRKMLSSMVGDYYFTCGVLDLADSLADHNILVYLFNFNYRSESNPWPQWMGAMHGYEIEFIFGGPLNGKGESINEDIKMSRTMMEYWNSFIRHGKVYEFLGIPYGSAPVGDKRFLPAEFAPFHGKRFSLTALPKKAKWRKEGKNFVPPFERCTVDFSGTEMWNPKEEMTEDCLTLNIWTPLHARNAPVLVWIFGGGFVSGSPSLNIYRGPFLAASTGQVIVAINYRVGPFGFLSLGNSAPANVGLLDQRLALQWIQSNIKIFGGDPNSVTIMGESAGAASVMAHLYAEDSWPLFHRAIVLSGSMAMPWANVRKHKLEEYSRTLAAALGCTGNNTEMIACMKKQKPEDIVTQSANMMQDYLQFVFVPVIDDNDLFFGPKGVQNYRQGITKVVPILLGYNEDEGSYWLPVYYPEVFNYKNDGMINSDTMTKLTQKSFPFLNDKERSELIAHYRQKDANDRDALSSMVGDYYFTCGVIDLANRLSSKNPDVYVFYFNYRSKWNPWPEWMGAMHGYELEFVFGLPLRKEYKTNSTTIDKRMSYHVIARWNAFVRDR</sequence>
<dbReference type="InterPro" id="IPR019819">
    <property type="entry name" value="Carboxylesterase_B_CS"/>
</dbReference>
<dbReference type="FunFam" id="3.40.50.1820:FF:000029">
    <property type="entry name" value="Acetylcholinesterase"/>
    <property type="match status" value="1"/>
</dbReference>
<feature type="region of interest" description="Disordered" evidence="9">
    <location>
        <begin position="428"/>
        <end position="457"/>
    </location>
</feature>
<evidence type="ECO:0000256" key="5">
    <source>
        <dbReference type="ARBA" id="ARBA00022867"/>
    </source>
</evidence>
<dbReference type="EMBL" id="HG805988">
    <property type="protein sequence ID" value="CDW55873.1"/>
    <property type="molecule type" value="Genomic_DNA"/>
</dbReference>
<dbReference type="AlphaFoldDB" id="A0A077Z8B4"/>
<dbReference type="GO" id="GO:0003990">
    <property type="term" value="F:acetylcholinesterase activity"/>
    <property type="evidence" value="ECO:0007669"/>
    <property type="project" value="UniProtKB-EC"/>
</dbReference>
<dbReference type="OrthoDB" id="73680at2759"/>
<name>A0A077Z8B4_TRITR</name>